<evidence type="ECO:0000256" key="1">
    <source>
        <dbReference type="ARBA" id="ARBA00008754"/>
    </source>
</evidence>
<dbReference type="InterPro" id="IPR003500">
    <property type="entry name" value="RpiB_LacA_LacB"/>
</dbReference>
<reference evidence="2 3" key="1">
    <citation type="journal article" date="2015" name="Nature">
        <title>rRNA introns, odd ribosomes, and small enigmatic genomes across a large radiation of phyla.</title>
        <authorList>
            <person name="Brown C.T."/>
            <person name="Hug L.A."/>
            <person name="Thomas B.C."/>
            <person name="Sharon I."/>
            <person name="Castelle C.J."/>
            <person name="Singh A."/>
            <person name="Wilkins M.J."/>
            <person name="Williams K.H."/>
            <person name="Banfield J.F."/>
        </authorList>
    </citation>
    <scope>NUCLEOTIDE SEQUENCE [LARGE SCALE GENOMIC DNA]</scope>
</reference>
<dbReference type="GO" id="GO:0016861">
    <property type="term" value="F:intramolecular oxidoreductase activity, interconverting aldoses and ketoses"/>
    <property type="evidence" value="ECO:0007669"/>
    <property type="project" value="UniProtKB-ARBA"/>
</dbReference>
<organism evidence="2 3">
    <name type="scientific">Candidatus Jorgensenbacteria bacterium GW2011_GWA1_48_11</name>
    <dbReference type="NCBI Taxonomy" id="1618660"/>
    <lineage>
        <taxon>Bacteria</taxon>
        <taxon>Candidatus Joergenseniibacteriota</taxon>
    </lineage>
</organism>
<dbReference type="Pfam" id="PF02502">
    <property type="entry name" value="LacAB_rpiB"/>
    <property type="match status" value="1"/>
</dbReference>
<proteinExistence type="inferred from homology"/>
<dbReference type="EMBL" id="LCPF01000007">
    <property type="protein sequence ID" value="KKU90782.1"/>
    <property type="molecule type" value="Genomic_DNA"/>
</dbReference>
<dbReference type="AlphaFoldDB" id="A0A0G1U9I0"/>
<evidence type="ECO:0000313" key="2">
    <source>
        <dbReference type="EMBL" id="KKU90782.1"/>
    </source>
</evidence>
<sequence>MKIYLGTDHRGFALKEKISRWLFDWGYTFEDLGAESLDPKDDYTVYAQRVASMVAKEDGSKGILLCGSGVGVEVAANKFDGARASLGKSPEQVRAGRSDDNMNILVLAADYTKDEEAKKMLKVFLETKFAGKERFVRRLEDIAKIEANN</sequence>
<comment type="similarity">
    <text evidence="1">Belongs to the LacAB/RpiB family.</text>
</comment>
<comment type="caution">
    <text evidence="2">The sequence shown here is derived from an EMBL/GenBank/DDBJ whole genome shotgun (WGS) entry which is preliminary data.</text>
</comment>
<dbReference type="GO" id="GO:0005975">
    <property type="term" value="P:carbohydrate metabolic process"/>
    <property type="evidence" value="ECO:0007669"/>
    <property type="project" value="InterPro"/>
</dbReference>
<evidence type="ECO:0000313" key="3">
    <source>
        <dbReference type="Proteomes" id="UP000034956"/>
    </source>
</evidence>
<dbReference type="Gene3D" id="3.40.1400.10">
    <property type="entry name" value="Sugar-phosphate isomerase, RpiB/LacA/LacB"/>
    <property type="match status" value="1"/>
</dbReference>
<keyword evidence="2" id="KW-0413">Isomerase</keyword>
<dbReference type="SUPFAM" id="SSF89623">
    <property type="entry name" value="Ribose/Galactose isomerase RpiB/AlsB"/>
    <property type="match status" value="1"/>
</dbReference>
<dbReference type="InterPro" id="IPR036569">
    <property type="entry name" value="RpiB_LacA_LacB_sf"/>
</dbReference>
<protein>
    <submittedName>
        <fullName evidence="2">Ribose 5-phosphate isomerase</fullName>
    </submittedName>
</protein>
<dbReference type="NCBIfam" id="TIGR00689">
    <property type="entry name" value="rpiB_lacA_lacB"/>
    <property type="match status" value="1"/>
</dbReference>
<accession>A0A0G1U9I0</accession>
<dbReference type="PANTHER" id="PTHR30345">
    <property type="entry name" value="RIBOSE-5-PHOSPHATE ISOMERASE B"/>
    <property type="match status" value="1"/>
</dbReference>
<gene>
    <name evidence="2" type="ORF">UY23_C0007G0006</name>
</gene>
<dbReference type="PANTHER" id="PTHR30345:SF0">
    <property type="entry name" value="DNA DAMAGE-REPAIR_TOLERATION PROTEIN DRT102"/>
    <property type="match status" value="1"/>
</dbReference>
<dbReference type="Proteomes" id="UP000034956">
    <property type="component" value="Unassembled WGS sequence"/>
</dbReference>
<dbReference type="NCBIfam" id="NF004051">
    <property type="entry name" value="PRK05571.1"/>
    <property type="match status" value="1"/>
</dbReference>
<name>A0A0G1U9I0_9BACT</name>
<dbReference type="PIRSF" id="PIRSF005384">
    <property type="entry name" value="RpiB_LacA_B"/>
    <property type="match status" value="1"/>
</dbReference>